<feature type="binding site" evidence="11">
    <location>
        <position position="642"/>
    </location>
    <ligand>
        <name>Zn(2+)</name>
        <dbReference type="ChEBI" id="CHEBI:29105"/>
        <note>catalytic</note>
    </ligand>
</feature>
<dbReference type="InterPro" id="IPR006276">
    <property type="entry name" value="Cobalamin-indep_Met_synthase"/>
</dbReference>
<evidence type="ECO:0000259" key="12">
    <source>
        <dbReference type="Pfam" id="PF01717"/>
    </source>
</evidence>
<keyword evidence="4 11" id="KW-0489">Methyltransferase</keyword>
<evidence type="ECO:0000256" key="9">
    <source>
        <dbReference type="ARBA" id="ARBA00022833"/>
    </source>
</evidence>
<evidence type="ECO:0000256" key="4">
    <source>
        <dbReference type="ARBA" id="ARBA00022603"/>
    </source>
</evidence>
<comment type="caution">
    <text evidence="14">The sequence shown here is derived from an EMBL/GenBank/DDBJ whole genome shotgun (WGS) entry which is preliminary data.</text>
</comment>
<dbReference type="SUPFAM" id="SSF51726">
    <property type="entry name" value="UROD/MetE-like"/>
    <property type="match status" value="2"/>
</dbReference>
<sequence length="754" mass="81097">MTEHPRLGSTVLGYPRIGPDRELKRAVERYWRRESSADELRATAVELRRAARAEMTGLGSVPGNTFSFYDQMLDAALAVGAVPPRFAEFAAGDPLDLMFTMARGAEGVPALEMTKWFDTNYHYLVPELSPDTRFRAWLRTALDDFREALADGVVTRPVLIGPVTFLLLSKSTVPGFAPLDLLDDLLPVYAQLLGELAEAGAEWVQLDEPAFAADRTPAEFDALHRAYAHLGGLSVRPALLVAGYFGAFGPALPVLASTPVEGVALDLVAGTDDVAAAAGLTGLRDKTLLAGVVEGRNVWRTDPDTALSRAAMLLGSAGRVEIATSCSLLHVPYDAARETALPDELQERLAFAREKVAEVILLGRALAGEDVAGELAAARAVAGRPARRDDRVRARLDALGPDHYRRPAGDVRAKAQQVALTLPPVPTTTIGSFPQTGAIRSDRAAFRAGRIDAAEYERRMRAEIARVVRLQEEIGLDVLVHGEPERNDMVQYFAEHLDGFATTEHGWVQSYGSRCVRPPILHSDVSRPEPITVGWSTYAQSLTDRPMKAMLTGPVTILAWSFVRDDQPLSDTARQVGLALRDEVRDLEAAGLPIIQVDEPALRELLPLRAAAQPAYSAWATDAFRLVTGGVADTTQVHTHLCYSEFGDVVGAIDALDADVTTVEAARSRMEVLDVLGAGVPRGLGPGVYDVHSPEVADEAQIGALLRAALDRIGPDRLWANPDCGLKTRGEPEVVATLRNLVAAAAGVRSGSSG</sequence>
<dbReference type="Gene3D" id="3.20.20.210">
    <property type="match status" value="2"/>
</dbReference>
<feature type="binding site" evidence="11">
    <location>
        <position position="640"/>
    </location>
    <ligand>
        <name>Zn(2+)</name>
        <dbReference type="ChEBI" id="CHEBI:29105"/>
        <note>catalytic</note>
    </ligand>
</feature>
<evidence type="ECO:0000259" key="13">
    <source>
        <dbReference type="Pfam" id="PF08267"/>
    </source>
</evidence>
<evidence type="ECO:0000256" key="1">
    <source>
        <dbReference type="ARBA" id="ARBA00002777"/>
    </source>
</evidence>
<feature type="binding site" evidence="11">
    <location>
        <position position="483"/>
    </location>
    <ligand>
        <name>L-methionine</name>
        <dbReference type="ChEBI" id="CHEBI:57844"/>
    </ligand>
</feature>
<keyword evidence="9 11" id="KW-0862">Zinc</keyword>
<feature type="binding site" evidence="11">
    <location>
        <position position="483"/>
    </location>
    <ligand>
        <name>L-homocysteine</name>
        <dbReference type="ChEBI" id="CHEBI:58199"/>
    </ligand>
</feature>
<gene>
    <name evidence="11 14" type="primary">metE</name>
    <name evidence="14" type="ORF">MMF94_18540</name>
</gene>
<dbReference type="PANTHER" id="PTHR30519">
    <property type="entry name" value="5-METHYLTETRAHYDROPTEROYLTRIGLUTAMATE--HOMOCYSTEINE METHYLTRANSFERASE"/>
    <property type="match status" value="1"/>
</dbReference>
<keyword evidence="15" id="KW-1185">Reference proteome</keyword>
<dbReference type="NCBIfam" id="TIGR01371">
    <property type="entry name" value="met_syn_B12ind"/>
    <property type="match status" value="1"/>
</dbReference>
<evidence type="ECO:0000256" key="7">
    <source>
        <dbReference type="ARBA" id="ARBA00022723"/>
    </source>
</evidence>
<dbReference type="PIRSF" id="PIRSF000382">
    <property type="entry name" value="MeTrfase_B12_ind"/>
    <property type="match status" value="1"/>
</dbReference>
<accession>A0ABS9TGN2</accession>
<dbReference type="NCBIfam" id="NF003556">
    <property type="entry name" value="PRK05222.1"/>
    <property type="match status" value="1"/>
</dbReference>
<dbReference type="GO" id="GO:0003871">
    <property type="term" value="F:5-methyltetrahydropteroyltriglutamate-homocysteine S-methyltransferase activity"/>
    <property type="evidence" value="ECO:0007669"/>
    <property type="project" value="UniProtKB-EC"/>
</dbReference>
<comment type="similarity">
    <text evidence="3 11">Belongs to the vitamin-B12 independent methionine synthase family.</text>
</comment>
<feature type="binding site" evidence="11">
    <location>
        <position position="560"/>
    </location>
    <ligand>
        <name>5-methyltetrahydropteroyltri-L-glutamate</name>
        <dbReference type="ChEBI" id="CHEBI:58207"/>
    </ligand>
</feature>
<keyword evidence="5 11" id="KW-0028">Amino-acid biosynthesis</keyword>
<comment type="function">
    <text evidence="1 11">Catalyzes the transfer of a methyl group from 5-methyltetrahydrofolate to homocysteine resulting in methionine formation.</text>
</comment>
<evidence type="ECO:0000256" key="8">
    <source>
        <dbReference type="ARBA" id="ARBA00022737"/>
    </source>
</evidence>
<dbReference type="Proteomes" id="UP001299970">
    <property type="component" value="Unassembled WGS sequence"/>
</dbReference>
<dbReference type="InterPro" id="IPR038071">
    <property type="entry name" value="UROD/MetE-like_sf"/>
</dbReference>
<feature type="binding site" evidence="11">
    <location>
        <begin position="514"/>
        <end position="515"/>
    </location>
    <ligand>
        <name>5-methyltetrahydropteroyltri-L-glutamate</name>
        <dbReference type="ChEBI" id="CHEBI:58207"/>
    </ligand>
</feature>
<comment type="cofactor">
    <cofactor evidence="11">
        <name>Zn(2+)</name>
        <dbReference type="ChEBI" id="CHEBI:29105"/>
    </cofactor>
    <text evidence="11">Binds 1 zinc ion per subunit.</text>
</comment>
<comment type="pathway">
    <text evidence="2 11">Amino-acid biosynthesis; L-methionine biosynthesis via de novo pathway; L-methionine from L-homocysteine (MetE route): step 1/1.</text>
</comment>
<feature type="binding site" evidence="11">
    <location>
        <position position="664"/>
    </location>
    <ligand>
        <name>Zn(2+)</name>
        <dbReference type="ChEBI" id="CHEBI:29105"/>
        <note>catalytic</note>
    </ligand>
</feature>
<keyword evidence="7 11" id="KW-0479">Metal-binding</keyword>
<dbReference type="InterPro" id="IPR002629">
    <property type="entry name" value="Met_Synth_C/arc"/>
</dbReference>
<dbReference type="Pfam" id="PF08267">
    <property type="entry name" value="Meth_synt_1"/>
    <property type="match status" value="1"/>
</dbReference>
<keyword evidence="6 11" id="KW-0808">Transferase</keyword>
<organism evidence="14 15">
    <name type="scientific">Pseudonocardia alaniniphila</name>
    <dbReference type="NCBI Taxonomy" id="75291"/>
    <lineage>
        <taxon>Bacteria</taxon>
        <taxon>Bacillati</taxon>
        <taxon>Actinomycetota</taxon>
        <taxon>Actinomycetes</taxon>
        <taxon>Pseudonocardiales</taxon>
        <taxon>Pseudonocardiaceae</taxon>
        <taxon>Pseudonocardia</taxon>
    </lineage>
</organism>
<evidence type="ECO:0000256" key="11">
    <source>
        <dbReference type="HAMAP-Rule" id="MF_00172"/>
    </source>
</evidence>
<feature type="binding site" evidence="11">
    <location>
        <begin position="21"/>
        <end position="24"/>
    </location>
    <ligand>
        <name>5-methyltetrahydropteroyltri-L-glutamate</name>
        <dbReference type="ChEBI" id="CHEBI:58207"/>
    </ligand>
</feature>
<dbReference type="HAMAP" id="MF_00172">
    <property type="entry name" value="Meth_synth"/>
    <property type="match status" value="1"/>
</dbReference>
<feature type="binding site" evidence="11">
    <location>
        <position position="598"/>
    </location>
    <ligand>
        <name>L-homocysteine</name>
        <dbReference type="ChEBI" id="CHEBI:58199"/>
    </ligand>
</feature>
<dbReference type="InterPro" id="IPR013215">
    <property type="entry name" value="Cbl-indep_Met_Synth_N"/>
</dbReference>
<dbReference type="GO" id="GO:0032259">
    <property type="term" value="P:methylation"/>
    <property type="evidence" value="ECO:0007669"/>
    <property type="project" value="UniProtKB-KW"/>
</dbReference>
<feature type="binding site" evidence="11">
    <location>
        <begin position="430"/>
        <end position="432"/>
    </location>
    <ligand>
        <name>L-methionine</name>
        <dbReference type="ChEBI" id="CHEBI:57844"/>
    </ligand>
</feature>
<feature type="active site" description="Proton donor" evidence="11">
    <location>
        <position position="692"/>
    </location>
</feature>
<evidence type="ECO:0000313" key="15">
    <source>
        <dbReference type="Proteomes" id="UP001299970"/>
    </source>
</evidence>
<dbReference type="CDD" id="cd03311">
    <property type="entry name" value="CIMS_C_terminal_like"/>
    <property type="match status" value="1"/>
</dbReference>
<evidence type="ECO:0000256" key="2">
    <source>
        <dbReference type="ARBA" id="ARBA00004681"/>
    </source>
</evidence>
<dbReference type="CDD" id="cd03312">
    <property type="entry name" value="CIMS_N_terminal_like"/>
    <property type="match status" value="1"/>
</dbReference>
<feature type="binding site" evidence="11">
    <location>
        <position position="604"/>
    </location>
    <ligand>
        <name>5-methyltetrahydropteroyltri-L-glutamate</name>
        <dbReference type="ChEBI" id="CHEBI:58207"/>
    </ligand>
</feature>
<feature type="binding site" evidence="11">
    <location>
        <position position="115"/>
    </location>
    <ligand>
        <name>5-methyltetrahydropteroyltri-L-glutamate</name>
        <dbReference type="ChEBI" id="CHEBI:58207"/>
    </ligand>
</feature>
<dbReference type="RefSeq" id="WP_241038169.1">
    <property type="nucleotide sequence ID" value="NZ_BAAAJF010000019.1"/>
</dbReference>
<evidence type="ECO:0000256" key="5">
    <source>
        <dbReference type="ARBA" id="ARBA00022605"/>
    </source>
</evidence>
<dbReference type="EC" id="2.1.1.14" evidence="11"/>
<feature type="domain" description="Cobalamin-independent methionine synthase MetE N-terminal" evidence="13">
    <location>
        <begin position="9"/>
        <end position="310"/>
    </location>
</feature>
<reference evidence="14 15" key="1">
    <citation type="submission" date="2022-03" db="EMBL/GenBank/DDBJ databases">
        <title>Pseudonocardia alaer sp. nov., a novel actinomycete isolated from reed forest soil.</title>
        <authorList>
            <person name="Wang L."/>
        </authorList>
    </citation>
    <scope>NUCLEOTIDE SEQUENCE [LARGE SCALE GENOMIC DNA]</scope>
    <source>
        <strain evidence="14 15">Y-16303</strain>
    </source>
</reference>
<comment type="catalytic activity">
    <reaction evidence="11">
        <text>5-methyltetrahydropteroyltri-L-glutamate + L-homocysteine = tetrahydropteroyltri-L-glutamate + L-methionine</text>
        <dbReference type="Rhea" id="RHEA:21196"/>
        <dbReference type="ChEBI" id="CHEBI:57844"/>
        <dbReference type="ChEBI" id="CHEBI:58140"/>
        <dbReference type="ChEBI" id="CHEBI:58199"/>
        <dbReference type="ChEBI" id="CHEBI:58207"/>
        <dbReference type="EC" id="2.1.1.14"/>
    </reaction>
</comment>
<dbReference type="Pfam" id="PF01717">
    <property type="entry name" value="Meth_synt_2"/>
    <property type="match status" value="1"/>
</dbReference>
<feature type="binding site" evidence="11">
    <location>
        <position position="724"/>
    </location>
    <ligand>
        <name>Zn(2+)</name>
        <dbReference type="ChEBI" id="CHEBI:29105"/>
        <note>catalytic</note>
    </ligand>
</feature>
<evidence type="ECO:0000256" key="6">
    <source>
        <dbReference type="ARBA" id="ARBA00022679"/>
    </source>
</evidence>
<evidence type="ECO:0000256" key="10">
    <source>
        <dbReference type="ARBA" id="ARBA00023167"/>
    </source>
</evidence>
<keyword evidence="8 11" id="KW-0677">Repeat</keyword>
<keyword evidence="10 11" id="KW-0486">Methionine biosynthesis</keyword>
<name>A0ABS9TGN2_9PSEU</name>
<evidence type="ECO:0000256" key="3">
    <source>
        <dbReference type="ARBA" id="ARBA00009553"/>
    </source>
</evidence>
<evidence type="ECO:0000313" key="14">
    <source>
        <dbReference type="EMBL" id="MCH6167689.1"/>
    </source>
</evidence>
<feature type="domain" description="Cobalamin-independent methionine synthase MetE C-terminal/archaeal" evidence="12">
    <location>
        <begin position="426"/>
        <end position="746"/>
    </location>
</feature>
<feature type="binding site" evidence="11">
    <location>
        <begin position="430"/>
        <end position="432"/>
    </location>
    <ligand>
        <name>L-homocysteine</name>
        <dbReference type="ChEBI" id="CHEBI:58199"/>
    </ligand>
</feature>
<protein>
    <recommendedName>
        <fullName evidence="11">5-methyltetrahydropteroyltriglutamate--homocysteine methyltransferase</fullName>
        <ecNumber evidence="11">2.1.1.14</ecNumber>
    </recommendedName>
    <alternativeName>
        <fullName evidence="11">Cobalamin-independent methionine synthase</fullName>
    </alternativeName>
    <alternativeName>
        <fullName evidence="11">Methionine synthase, vitamin-B12 independent isozyme</fullName>
    </alternativeName>
</protein>
<proteinExistence type="inferred from homology"/>
<dbReference type="EMBL" id="JAKXMK010000015">
    <property type="protein sequence ID" value="MCH6167689.1"/>
    <property type="molecule type" value="Genomic_DNA"/>
</dbReference>
<feature type="binding site" evidence="11">
    <location>
        <position position="598"/>
    </location>
    <ligand>
        <name>L-methionine</name>
        <dbReference type="ChEBI" id="CHEBI:57844"/>
    </ligand>
</feature>